<dbReference type="InterPro" id="IPR000462">
    <property type="entry name" value="CDP-OH_P_trans"/>
</dbReference>
<accession>A0A1I6X7J8</accession>
<dbReference type="PROSITE" id="PS00379">
    <property type="entry name" value="CDP_ALCOHOL_P_TRANSF"/>
    <property type="match status" value="1"/>
</dbReference>
<evidence type="ECO:0000256" key="1">
    <source>
        <dbReference type="ARBA" id="ARBA00022679"/>
    </source>
</evidence>
<keyword evidence="1 2" id="KW-0808">Transferase</keyword>
<dbReference type="EMBL" id="FPBA01000001">
    <property type="protein sequence ID" value="SFT33834.1"/>
    <property type="molecule type" value="Genomic_DNA"/>
</dbReference>
<dbReference type="Pfam" id="PF01066">
    <property type="entry name" value="CDP-OH_P_transf"/>
    <property type="match status" value="1"/>
</dbReference>
<dbReference type="Gene3D" id="1.20.120.1760">
    <property type="match status" value="1"/>
</dbReference>
<evidence type="ECO:0000256" key="2">
    <source>
        <dbReference type="RuleBase" id="RU003750"/>
    </source>
</evidence>
<proteinExistence type="inferred from homology"/>
<dbReference type="Proteomes" id="UP000199546">
    <property type="component" value="Unassembled WGS sequence"/>
</dbReference>
<dbReference type="RefSeq" id="WP_093577572.1">
    <property type="nucleotide sequence ID" value="NZ_FPBA01000001.1"/>
</dbReference>
<feature type="region of interest" description="Disordered" evidence="3">
    <location>
        <begin position="1"/>
        <end position="24"/>
    </location>
</feature>
<dbReference type="GO" id="GO:0016020">
    <property type="term" value="C:membrane"/>
    <property type="evidence" value="ECO:0007669"/>
    <property type="project" value="InterPro"/>
</dbReference>
<reference evidence="6" key="1">
    <citation type="submission" date="2016-10" db="EMBL/GenBank/DDBJ databases">
        <authorList>
            <person name="Varghese N."/>
            <person name="Submissions S."/>
        </authorList>
    </citation>
    <scope>NUCLEOTIDE SEQUENCE [LARGE SCALE GENOMIC DNA]</scope>
    <source>
        <strain evidence="6">DSM 46136</strain>
    </source>
</reference>
<organism evidence="5 6">
    <name type="scientific">Geodermatophilus amargosae</name>
    <dbReference type="NCBI Taxonomy" id="1296565"/>
    <lineage>
        <taxon>Bacteria</taxon>
        <taxon>Bacillati</taxon>
        <taxon>Actinomycetota</taxon>
        <taxon>Actinomycetes</taxon>
        <taxon>Geodermatophilales</taxon>
        <taxon>Geodermatophilaceae</taxon>
        <taxon>Geodermatophilus</taxon>
    </lineage>
</organism>
<feature type="transmembrane region" description="Helical" evidence="4">
    <location>
        <begin position="223"/>
        <end position="242"/>
    </location>
</feature>
<keyword evidence="6" id="KW-1185">Reference proteome</keyword>
<name>A0A1I6X7J8_9ACTN</name>
<gene>
    <name evidence="5" type="ORF">SAMN05660657_00185</name>
</gene>
<keyword evidence="4" id="KW-1133">Transmembrane helix</keyword>
<keyword evidence="4" id="KW-0812">Transmembrane</keyword>
<feature type="transmembrane region" description="Helical" evidence="4">
    <location>
        <begin position="199"/>
        <end position="217"/>
    </location>
</feature>
<dbReference type="STRING" id="1296565.SAMN05660657_00185"/>
<dbReference type="InterPro" id="IPR043130">
    <property type="entry name" value="CDP-OH_PTrfase_TM_dom"/>
</dbReference>
<dbReference type="GO" id="GO:0016780">
    <property type="term" value="F:phosphotransferase activity, for other substituted phosphate groups"/>
    <property type="evidence" value="ECO:0007669"/>
    <property type="project" value="InterPro"/>
</dbReference>
<dbReference type="AlphaFoldDB" id="A0A1I6X7J8"/>
<evidence type="ECO:0000313" key="6">
    <source>
        <dbReference type="Proteomes" id="UP000199546"/>
    </source>
</evidence>
<feature type="transmembrane region" description="Helical" evidence="4">
    <location>
        <begin position="158"/>
        <end position="178"/>
    </location>
</feature>
<dbReference type="OrthoDB" id="7390033at2"/>
<dbReference type="GO" id="GO:0008654">
    <property type="term" value="P:phospholipid biosynthetic process"/>
    <property type="evidence" value="ECO:0007669"/>
    <property type="project" value="InterPro"/>
</dbReference>
<protein>
    <submittedName>
        <fullName evidence="5">CDP-alcohol phosphatidyltransferase</fullName>
    </submittedName>
</protein>
<evidence type="ECO:0000256" key="4">
    <source>
        <dbReference type="SAM" id="Phobius"/>
    </source>
</evidence>
<comment type="similarity">
    <text evidence="2">Belongs to the CDP-alcohol phosphatidyltransferase class-I family.</text>
</comment>
<feature type="transmembrane region" description="Helical" evidence="4">
    <location>
        <begin position="71"/>
        <end position="90"/>
    </location>
</feature>
<evidence type="ECO:0000313" key="5">
    <source>
        <dbReference type="EMBL" id="SFT33834.1"/>
    </source>
</evidence>
<evidence type="ECO:0000256" key="3">
    <source>
        <dbReference type="SAM" id="MobiDB-lite"/>
    </source>
</evidence>
<keyword evidence="4" id="KW-0472">Membrane</keyword>
<dbReference type="InterPro" id="IPR048254">
    <property type="entry name" value="CDP_ALCOHOL_P_TRANSF_CS"/>
</dbReference>
<feature type="transmembrane region" description="Helical" evidence="4">
    <location>
        <begin position="128"/>
        <end position="152"/>
    </location>
</feature>
<sequence length="255" mass="26668">MTRVAATRLERSPHEGARRRHARAGHQVPPLHDFLHLQYAAPSPFWSRLIPERLGGAMAHLAGRLGVRPSVLTVLGGVCGVVGAIRLGTASDLTDALLAGVLLLVAYTFDCSDGQLARATGQASARGAWLDVTVDAVVTCFIAAAVAIALLSEGGDPMLVLLVAGVFGASRTASLFTSSRIRSDDGGMRLAGLSSHLRTVYTALIDTPFVYVLLAATRLSEGLFTLVVLAVAALTFGQVAVSSHHHFASVPRAAE</sequence>